<feature type="region of interest" description="Disordered" evidence="1">
    <location>
        <begin position="1"/>
        <end position="20"/>
    </location>
</feature>
<evidence type="ECO:0000256" key="1">
    <source>
        <dbReference type="SAM" id="MobiDB-lite"/>
    </source>
</evidence>
<evidence type="ECO:0000313" key="3">
    <source>
        <dbReference type="Proteomes" id="UP000886523"/>
    </source>
</evidence>
<protein>
    <submittedName>
        <fullName evidence="2">Uncharacterized protein</fullName>
    </submittedName>
</protein>
<keyword evidence="3" id="KW-1185">Reference proteome</keyword>
<reference evidence="2" key="1">
    <citation type="journal article" date="2020" name="Nat. Commun.">
        <title>Large-scale genome sequencing of mycorrhizal fungi provides insights into the early evolution of symbiotic traits.</title>
        <authorList>
            <person name="Miyauchi S."/>
            <person name="Kiss E."/>
            <person name="Kuo A."/>
            <person name="Drula E."/>
            <person name="Kohler A."/>
            <person name="Sanchez-Garcia M."/>
            <person name="Morin E."/>
            <person name="Andreopoulos B."/>
            <person name="Barry K.W."/>
            <person name="Bonito G."/>
            <person name="Buee M."/>
            <person name="Carver A."/>
            <person name="Chen C."/>
            <person name="Cichocki N."/>
            <person name="Clum A."/>
            <person name="Culley D."/>
            <person name="Crous P.W."/>
            <person name="Fauchery L."/>
            <person name="Girlanda M."/>
            <person name="Hayes R.D."/>
            <person name="Keri Z."/>
            <person name="LaButti K."/>
            <person name="Lipzen A."/>
            <person name="Lombard V."/>
            <person name="Magnuson J."/>
            <person name="Maillard F."/>
            <person name="Murat C."/>
            <person name="Nolan M."/>
            <person name="Ohm R.A."/>
            <person name="Pangilinan J."/>
            <person name="Pereira M.F."/>
            <person name="Perotto S."/>
            <person name="Peter M."/>
            <person name="Pfister S."/>
            <person name="Riley R."/>
            <person name="Sitrit Y."/>
            <person name="Stielow J.B."/>
            <person name="Szollosi G."/>
            <person name="Zifcakova L."/>
            <person name="Stursova M."/>
            <person name="Spatafora J.W."/>
            <person name="Tedersoo L."/>
            <person name="Vaario L.M."/>
            <person name="Yamada A."/>
            <person name="Yan M."/>
            <person name="Wang P."/>
            <person name="Xu J."/>
            <person name="Bruns T."/>
            <person name="Baldrian P."/>
            <person name="Vilgalys R."/>
            <person name="Dunand C."/>
            <person name="Henrissat B."/>
            <person name="Grigoriev I.V."/>
            <person name="Hibbett D."/>
            <person name="Nagy L.G."/>
            <person name="Martin F.M."/>
        </authorList>
    </citation>
    <scope>NUCLEOTIDE SEQUENCE</scope>
    <source>
        <strain evidence="2">UP504</strain>
    </source>
</reference>
<name>A0A9P6AH68_9AGAM</name>
<dbReference type="AlphaFoldDB" id="A0A9P6AH68"/>
<feature type="compositionally biased region" description="Polar residues" evidence="1">
    <location>
        <begin position="1"/>
        <end position="10"/>
    </location>
</feature>
<gene>
    <name evidence="2" type="ORF">BS47DRAFT_1367842</name>
</gene>
<proteinExistence type="predicted"/>
<dbReference type="EMBL" id="MU129138">
    <property type="protein sequence ID" value="KAF9505728.1"/>
    <property type="molecule type" value="Genomic_DNA"/>
</dbReference>
<comment type="caution">
    <text evidence="2">The sequence shown here is derived from an EMBL/GenBank/DDBJ whole genome shotgun (WGS) entry which is preliminary data.</text>
</comment>
<evidence type="ECO:0000313" key="2">
    <source>
        <dbReference type="EMBL" id="KAF9505728.1"/>
    </source>
</evidence>
<accession>A0A9P6AH68</accession>
<sequence length="163" mass="18003">MAFQTMLTSPRRSEPDGSPEAWMSISQSAGNANIAGFPQLECSDLAGSTKKAFDVSVDLDVKYFLLIKLHYLDDIGLQWKADTVALPGADGDPEWDVMPQLPLLQKARSRTKTEDLVELVIIDDIKSLYFGLKLASEKLTKFLTKWGPRGQRAPNFDGAPMGQ</sequence>
<organism evidence="2 3">
    <name type="scientific">Hydnum rufescens UP504</name>
    <dbReference type="NCBI Taxonomy" id="1448309"/>
    <lineage>
        <taxon>Eukaryota</taxon>
        <taxon>Fungi</taxon>
        <taxon>Dikarya</taxon>
        <taxon>Basidiomycota</taxon>
        <taxon>Agaricomycotina</taxon>
        <taxon>Agaricomycetes</taxon>
        <taxon>Cantharellales</taxon>
        <taxon>Hydnaceae</taxon>
        <taxon>Hydnum</taxon>
    </lineage>
</organism>
<dbReference type="Proteomes" id="UP000886523">
    <property type="component" value="Unassembled WGS sequence"/>
</dbReference>